<comment type="similarity">
    <text evidence="7">Belongs to the RnpA family.</text>
</comment>
<evidence type="ECO:0000256" key="7">
    <source>
        <dbReference type="HAMAP-Rule" id="MF_00227"/>
    </source>
</evidence>
<comment type="subunit">
    <text evidence="7">Consists of a catalytic RNA component (M1 or rnpB) and a protein subunit.</text>
</comment>
<dbReference type="GO" id="GO:0030677">
    <property type="term" value="C:ribonuclease P complex"/>
    <property type="evidence" value="ECO:0007669"/>
    <property type="project" value="TreeGrafter"/>
</dbReference>
<organism evidence="9 10">
    <name type="scientific">Capnocytophaga canimorsus</name>
    <dbReference type="NCBI Taxonomy" id="28188"/>
    <lineage>
        <taxon>Bacteria</taxon>
        <taxon>Pseudomonadati</taxon>
        <taxon>Bacteroidota</taxon>
        <taxon>Flavobacteriia</taxon>
        <taxon>Flavobacteriales</taxon>
        <taxon>Flavobacteriaceae</taxon>
        <taxon>Capnocytophaga</taxon>
    </lineage>
</organism>
<dbReference type="InterPro" id="IPR000100">
    <property type="entry name" value="RNase_P"/>
</dbReference>
<evidence type="ECO:0000256" key="5">
    <source>
        <dbReference type="ARBA" id="ARBA00022801"/>
    </source>
</evidence>
<dbReference type="GO" id="GO:0004526">
    <property type="term" value="F:ribonuclease P activity"/>
    <property type="evidence" value="ECO:0007669"/>
    <property type="project" value="UniProtKB-UniRule"/>
</dbReference>
<proteinExistence type="inferred from homology"/>
<name>A0A0B7HTY3_9FLAO</name>
<evidence type="ECO:0000256" key="1">
    <source>
        <dbReference type="ARBA" id="ARBA00002663"/>
    </source>
</evidence>
<keyword evidence="6 7" id="KW-0694">RNA-binding</keyword>
<dbReference type="NCBIfam" id="TIGR00188">
    <property type="entry name" value="rnpA"/>
    <property type="match status" value="1"/>
</dbReference>
<dbReference type="EC" id="3.1.26.5" evidence="7 8"/>
<evidence type="ECO:0000256" key="6">
    <source>
        <dbReference type="ARBA" id="ARBA00022884"/>
    </source>
</evidence>
<dbReference type="PANTHER" id="PTHR33992">
    <property type="entry name" value="RIBONUCLEASE P PROTEIN COMPONENT"/>
    <property type="match status" value="1"/>
</dbReference>
<protein>
    <recommendedName>
        <fullName evidence="7 8">Ribonuclease P protein component</fullName>
        <shortName evidence="7">RNase P protein</shortName>
        <shortName evidence="7">RNaseP protein</shortName>
        <ecNumber evidence="7 8">3.1.26.5</ecNumber>
    </recommendedName>
    <alternativeName>
        <fullName evidence="7">Protein C5</fullName>
    </alternativeName>
</protein>
<dbReference type="SUPFAM" id="SSF54211">
    <property type="entry name" value="Ribosomal protein S5 domain 2-like"/>
    <property type="match status" value="1"/>
</dbReference>
<dbReference type="GO" id="GO:0001682">
    <property type="term" value="P:tRNA 5'-leader removal"/>
    <property type="evidence" value="ECO:0007669"/>
    <property type="project" value="UniProtKB-UniRule"/>
</dbReference>
<dbReference type="Gene3D" id="3.30.230.10">
    <property type="match status" value="1"/>
</dbReference>
<evidence type="ECO:0000313" key="9">
    <source>
        <dbReference type="EMBL" id="CEN40978.1"/>
    </source>
</evidence>
<comment type="function">
    <text evidence="1 7">RNaseP catalyzes the removal of the 5'-leader sequence from pre-tRNA to produce the mature 5'-terminus. It can also cleave other RNA substrates such as 4.5S RNA. The protein component plays an auxiliary but essential role in vivo by binding to the 5'-leader sequence and broadening the substrate specificity of the ribozyme.</text>
</comment>
<evidence type="ECO:0000313" key="10">
    <source>
        <dbReference type="Proteomes" id="UP000044026"/>
    </source>
</evidence>
<dbReference type="InterPro" id="IPR020568">
    <property type="entry name" value="Ribosomal_Su5_D2-typ_SF"/>
</dbReference>
<sequence length="130" mass="15671">MKTTDKAFGFPKSEKICSRKQIERLFTQGKKIQLFPLTLVYCSMNDFEQEVHFKVLMSVPKRNFKKAVHRNRIKRLMRENYRLQKQILEQIPDKYGFAFIFQGREMPDFKFVSERMKACFEKIYTKEGLV</sequence>
<evidence type="ECO:0000256" key="8">
    <source>
        <dbReference type="NCBIfam" id="TIGR00188"/>
    </source>
</evidence>
<evidence type="ECO:0000256" key="2">
    <source>
        <dbReference type="ARBA" id="ARBA00022694"/>
    </source>
</evidence>
<accession>A0A0B7HTY3</accession>
<evidence type="ECO:0000256" key="4">
    <source>
        <dbReference type="ARBA" id="ARBA00022759"/>
    </source>
</evidence>
<gene>
    <name evidence="7 9" type="primary">rnpA</name>
    <name evidence="9" type="ORF">CCAN12_800013</name>
</gene>
<keyword evidence="3 7" id="KW-0540">Nuclease</keyword>
<dbReference type="PANTHER" id="PTHR33992:SF1">
    <property type="entry name" value="RIBONUCLEASE P PROTEIN COMPONENT"/>
    <property type="match status" value="1"/>
</dbReference>
<dbReference type="EMBL" id="CDOE01000079">
    <property type="protein sequence ID" value="CEN40978.1"/>
    <property type="molecule type" value="Genomic_DNA"/>
</dbReference>
<dbReference type="AlphaFoldDB" id="A0A0B7HTY3"/>
<dbReference type="PROSITE" id="PS00648">
    <property type="entry name" value="RIBONUCLEASE_P"/>
    <property type="match status" value="1"/>
</dbReference>
<dbReference type="Pfam" id="PF00825">
    <property type="entry name" value="Ribonuclease_P"/>
    <property type="match status" value="1"/>
</dbReference>
<dbReference type="GO" id="GO:0042781">
    <property type="term" value="F:3'-tRNA processing endoribonuclease activity"/>
    <property type="evidence" value="ECO:0007669"/>
    <property type="project" value="TreeGrafter"/>
</dbReference>
<dbReference type="GO" id="GO:0000049">
    <property type="term" value="F:tRNA binding"/>
    <property type="evidence" value="ECO:0007669"/>
    <property type="project" value="UniProtKB-UniRule"/>
</dbReference>
<dbReference type="HAMAP" id="MF_00227">
    <property type="entry name" value="RNase_P"/>
    <property type="match status" value="1"/>
</dbReference>
<keyword evidence="4 7" id="KW-0255">Endonuclease</keyword>
<dbReference type="InterPro" id="IPR014721">
    <property type="entry name" value="Ribsml_uS5_D2-typ_fold_subgr"/>
</dbReference>
<dbReference type="Proteomes" id="UP000044026">
    <property type="component" value="Unassembled WGS sequence"/>
</dbReference>
<keyword evidence="5 7" id="KW-0378">Hydrolase</keyword>
<keyword evidence="2 7" id="KW-0819">tRNA processing</keyword>
<reference evidence="9 10" key="1">
    <citation type="submission" date="2015-01" db="EMBL/GenBank/DDBJ databases">
        <authorList>
            <person name="Xiang T."/>
            <person name="Song Y."/>
            <person name="Huang L."/>
            <person name="Wang B."/>
            <person name="Wu P."/>
        </authorList>
    </citation>
    <scope>NUCLEOTIDE SEQUENCE [LARGE SCALE GENOMIC DNA]</scope>
    <source>
        <strain evidence="9 10">Cc12</strain>
    </source>
</reference>
<comment type="catalytic activity">
    <reaction evidence="7">
        <text>Endonucleolytic cleavage of RNA, removing 5'-extranucleotides from tRNA precursor.</text>
        <dbReference type="EC" id="3.1.26.5"/>
    </reaction>
</comment>
<evidence type="ECO:0000256" key="3">
    <source>
        <dbReference type="ARBA" id="ARBA00022722"/>
    </source>
</evidence>
<dbReference type="InterPro" id="IPR020539">
    <property type="entry name" value="RNase_P_CS"/>
</dbReference>